<evidence type="ECO:0000313" key="5">
    <source>
        <dbReference type="Proteomes" id="UP001529510"/>
    </source>
</evidence>
<dbReference type="InterPro" id="IPR003130">
    <property type="entry name" value="GED"/>
</dbReference>
<dbReference type="Pfam" id="PF02212">
    <property type="entry name" value="GED"/>
    <property type="match status" value="1"/>
</dbReference>
<evidence type="ECO:0000259" key="3">
    <source>
        <dbReference type="PROSITE" id="PS51388"/>
    </source>
</evidence>
<evidence type="ECO:0000256" key="2">
    <source>
        <dbReference type="ARBA" id="ARBA00022801"/>
    </source>
</evidence>
<dbReference type="Proteomes" id="UP001529510">
    <property type="component" value="Unassembled WGS sequence"/>
</dbReference>
<protein>
    <recommendedName>
        <fullName evidence="1">dynamin GTPase</fullName>
        <ecNumber evidence="1">3.6.5.5</ecNumber>
    </recommendedName>
</protein>
<dbReference type="SMART" id="SM00302">
    <property type="entry name" value="GED"/>
    <property type="match status" value="1"/>
</dbReference>
<feature type="non-terminal residue" evidence="4">
    <location>
        <position position="90"/>
    </location>
</feature>
<reference evidence="4 5" key="1">
    <citation type="submission" date="2024-05" db="EMBL/GenBank/DDBJ databases">
        <title>Genome sequencing and assembly of Indian major carp, Cirrhinus mrigala (Hamilton, 1822).</title>
        <authorList>
            <person name="Mohindra V."/>
            <person name="Chowdhury L.M."/>
            <person name="Lal K."/>
            <person name="Jena J.K."/>
        </authorList>
    </citation>
    <scope>NUCLEOTIDE SEQUENCE [LARGE SCALE GENOMIC DNA]</scope>
    <source>
        <strain evidence="4">CM1030</strain>
        <tissue evidence="4">Blood</tissue>
    </source>
</reference>
<dbReference type="EC" id="3.6.5.5" evidence="1"/>
<comment type="caution">
    <text evidence="4">The sequence shown here is derived from an EMBL/GenBank/DDBJ whole genome shotgun (WGS) entry which is preliminary data.</text>
</comment>
<dbReference type="EMBL" id="JAMKFB020000025">
    <property type="protein sequence ID" value="KAL0155089.1"/>
    <property type="molecule type" value="Genomic_DNA"/>
</dbReference>
<dbReference type="InterPro" id="IPR022812">
    <property type="entry name" value="Dynamin"/>
</dbReference>
<dbReference type="GO" id="GO:0005525">
    <property type="term" value="F:GTP binding"/>
    <property type="evidence" value="ECO:0007669"/>
    <property type="project" value="UniProtKB-KW"/>
</dbReference>
<dbReference type="Gene3D" id="1.20.120.1240">
    <property type="entry name" value="Dynamin, middle domain"/>
    <property type="match status" value="1"/>
</dbReference>
<gene>
    <name evidence="4" type="ORF">M9458_049352</name>
</gene>
<dbReference type="PANTHER" id="PTHR11566">
    <property type="entry name" value="DYNAMIN"/>
    <property type="match status" value="1"/>
</dbReference>
<name>A0ABD0MYR0_CIRMR</name>
<dbReference type="PROSITE" id="PS51388">
    <property type="entry name" value="GED"/>
    <property type="match status" value="1"/>
</dbReference>
<keyword evidence="2" id="KW-0378">Hydrolase</keyword>
<accession>A0ABD0MYR0</accession>
<dbReference type="PANTHER" id="PTHR11566:SF39">
    <property type="entry name" value="DYNAMIN-1-LIKE PROTEIN"/>
    <property type="match status" value="1"/>
</dbReference>
<feature type="domain" description="GED" evidence="3">
    <location>
        <begin position="16"/>
        <end position="90"/>
    </location>
</feature>
<dbReference type="AlphaFoldDB" id="A0ABD0MYR0"/>
<dbReference type="InterPro" id="IPR020850">
    <property type="entry name" value="GED_dom"/>
</dbReference>
<evidence type="ECO:0000256" key="1">
    <source>
        <dbReference type="ARBA" id="ARBA00011980"/>
    </source>
</evidence>
<keyword evidence="5" id="KW-1185">Reference proteome</keyword>
<evidence type="ECO:0000313" key="4">
    <source>
        <dbReference type="EMBL" id="KAL0155089.1"/>
    </source>
</evidence>
<feature type="non-terminal residue" evidence="4">
    <location>
        <position position="1"/>
    </location>
</feature>
<proteinExistence type="predicted"/>
<organism evidence="4 5">
    <name type="scientific">Cirrhinus mrigala</name>
    <name type="common">Mrigala</name>
    <dbReference type="NCBI Taxonomy" id="683832"/>
    <lineage>
        <taxon>Eukaryota</taxon>
        <taxon>Metazoa</taxon>
        <taxon>Chordata</taxon>
        <taxon>Craniata</taxon>
        <taxon>Vertebrata</taxon>
        <taxon>Euteleostomi</taxon>
        <taxon>Actinopterygii</taxon>
        <taxon>Neopterygii</taxon>
        <taxon>Teleostei</taxon>
        <taxon>Ostariophysi</taxon>
        <taxon>Cypriniformes</taxon>
        <taxon>Cyprinidae</taxon>
        <taxon>Labeoninae</taxon>
        <taxon>Labeonini</taxon>
        <taxon>Cirrhinus</taxon>
    </lineage>
</organism>
<dbReference type="GO" id="GO:0016787">
    <property type="term" value="F:hydrolase activity"/>
    <property type="evidence" value="ECO:0007669"/>
    <property type="project" value="UniProtKB-KW"/>
</dbReference>
<sequence>PVPVARKLSAREQRDCEVIERLIKSYFLIVRKNIQDSVPKAVMHFLVNHVKDSLQSELVGQLYKPALLDDLLTESEDMAQRRNEAADMLK</sequence>